<proteinExistence type="predicted"/>
<dbReference type="SUPFAM" id="SSF81383">
    <property type="entry name" value="F-box domain"/>
    <property type="match status" value="1"/>
</dbReference>
<dbReference type="AlphaFoldDB" id="A0A444YQI6"/>
<dbReference type="Proteomes" id="UP000289738">
    <property type="component" value="Chromosome B06"/>
</dbReference>
<keyword evidence="2" id="KW-1185">Reference proteome</keyword>
<name>A0A444YQI6_ARAHY</name>
<gene>
    <name evidence="1" type="ORF">Ahy_B06g083868</name>
</gene>
<reference evidence="1 2" key="1">
    <citation type="submission" date="2019-01" db="EMBL/GenBank/DDBJ databases">
        <title>Sequencing of cultivated peanut Arachis hypogaea provides insights into genome evolution and oil improvement.</title>
        <authorList>
            <person name="Chen X."/>
        </authorList>
    </citation>
    <scope>NUCLEOTIDE SEQUENCE [LARGE SCALE GENOMIC DNA]</scope>
    <source>
        <strain evidence="2">cv. Fuhuasheng</strain>
        <tissue evidence="1">Leaves</tissue>
    </source>
</reference>
<protein>
    <recommendedName>
        <fullName evidence="3">F-box domain-containing protein</fullName>
    </recommendedName>
</protein>
<dbReference type="STRING" id="3818.A0A444YQI6"/>
<dbReference type="InterPro" id="IPR036047">
    <property type="entry name" value="F-box-like_dom_sf"/>
</dbReference>
<dbReference type="EMBL" id="SDMP01000016">
    <property type="protein sequence ID" value="RYR04233.1"/>
    <property type="molecule type" value="Genomic_DNA"/>
</dbReference>
<dbReference type="Gramene" id="arahy.Tifrunner.gnm2.ann2.Ah16g343900.1">
    <property type="protein sequence ID" value="arahy.Tifrunner.gnm2.ann2.Ah16g343900.1-CDS"/>
    <property type="gene ID" value="arahy.Tifrunner.gnm2.ann2.Ah16g343900"/>
</dbReference>
<dbReference type="SMR" id="A0A444YQI6"/>
<sequence>MSLLPDELWRRILEIGIENRSFNYKTLCCISITCRRLRLLSAEDPLWNRLLSNDFPLNHNVTPSSLPSSSSAKSIYKFRFERDKERRVAAHRRAVLRKESQVAEHSRRLRAIETRINQETSKMRETVAELSNLRRVRQASVALNVWQPEVVRGRQKQMVEQSVVPAESRIHALEMELRLCRQQIIGLEMSYQEEKRRHDTAKEELESINYHPVQEYNAVTATENGHIIKRKKLKRCNSSHEKQCKAS</sequence>
<dbReference type="GO" id="GO:0005634">
    <property type="term" value="C:nucleus"/>
    <property type="evidence" value="ECO:0007669"/>
    <property type="project" value="EnsemblPlants"/>
</dbReference>
<dbReference type="Gene3D" id="1.20.1280.50">
    <property type="match status" value="1"/>
</dbReference>
<evidence type="ECO:0000313" key="2">
    <source>
        <dbReference type="Proteomes" id="UP000289738"/>
    </source>
</evidence>
<evidence type="ECO:0008006" key="3">
    <source>
        <dbReference type="Google" id="ProtNLM"/>
    </source>
</evidence>
<dbReference type="GO" id="GO:0005886">
    <property type="term" value="C:plasma membrane"/>
    <property type="evidence" value="ECO:0007669"/>
    <property type="project" value="EnsemblPlants"/>
</dbReference>
<organism evidence="1 2">
    <name type="scientific">Arachis hypogaea</name>
    <name type="common">Peanut</name>
    <dbReference type="NCBI Taxonomy" id="3818"/>
    <lineage>
        <taxon>Eukaryota</taxon>
        <taxon>Viridiplantae</taxon>
        <taxon>Streptophyta</taxon>
        <taxon>Embryophyta</taxon>
        <taxon>Tracheophyta</taxon>
        <taxon>Spermatophyta</taxon>
        <taxon>Magnoliopsida</taxon>
        <taxon>eudicotyledons</taxon>
        <taxon>Gunneridae</taxon>
        <taxon>Pentapetalae</taxon>
        <taxon>rosids</taxon>
        <taxon>fabids</taxon>
        <taxon>Fabales</taxon>
        <taxon>Fabaceae</taxon>
        <taxon>Papilionoideae</taxon>
        <taxon>50 kb inversion clade</taxon>
        <taxon>dalbergioids sensu lato</taxon>
        <taxon>Dalbergieae</taxon>
        <taxon>Pterocarpus clade</taxon>
        <taxon>Arachis</taxon>
    </lineage>
</organism>
<evidence type="ECO:0000313" key="1">
    <source>
        <dbReference type="EMBL" id="RYR04233.1"/>
    </source>
</evidence>
<accession>A0A444YQI6</accession>
<comment type="caution">
    <text evidence="1">The sequence shown here is derived from an EMBL/GenBank/DDBJ whole genome shotgun (WGS) entry which is preliminary data.</text>
</comment>